<gene>
    <name evidence="1" type="ORF">L1994_06920</name>
</gene>
<dbReference type="GeneID" id="79950116"/>
<sequence>MEEIISVKKSPTGLQVSYILGNDVSSELFSYESLIEMKVNIADLMANPCHYAVDLSGPKIVRTDFCAEHLHK</sequence>
<dbReference type="KEGG" id="manq:L1994_06920"/>
<dbReference type="EMBL" id="CP091092">
    <property type="protein sequence ID" value="WFN35893.1"/>
    <property type="molecule type" value="Genomic_DNA"/>
</dbReference>
<proteinExistence type="predicted"/>
<evidence type="ECO:0000313" key="2">
    <source>
        <dbReference type="Proteomes" id="UP001218895"/>
    </source>
</evidence>
<organism evidence="1 2">
    <name type="scientific">Methanomicrobium antiquum</name>
    <dbReference type="NCBI Taxonomy" id="487686"/>
    <lineage>
        <taxon>Archaea</taxon>
        <taxon>Methanobacteriati</taxon>
        <taxon>Methanobacteriota</taxon>
        <taxon>Stenosarchaea group</taxon>
        <taxon>Methanomicrobia</taxon>
        <taxon>Methanomicrobiales</taxon>
        <taxon>Methanomicrobiaceae</taxon>
        <taxon>Methanomicrobium</taxon>
    </lineage>
</organism>
<dbReference type="RefSeq" id="WP_278098732.1">
    <property type="nucleotide sequence ID" value="NZ_CP091092.1"/>
</dbReference>
<dbReference type="Proteomes" id="UP001218895">
    <property type="component" value="Chromosome"/>
</dbReference>
<protein>
    <submittedName>
        <fullName evidence="1">Uncharacterized protein</fullName>
    </submittedName>
</protein>
<accession>A0AAF0JT56</accession>
<dbReference type="AlphaFoldDB" id="A0AAF0JT56"/>
<keyword evidence="2" id="KW-1185">Reference proteome</keyword>
<name>A0AAF0JT56_9EURY</name>
<reference evidence="1" key="1">
    <citation type="submission" date="2022-01" db="EMBL/GenBank/DDBJ databases">
        <title>Complete genome of Methanomicrobium antiquum DSM 21220.</title>
        <authorList>
            <person name="Chen S.-C."/>
            <person name="You Y.-T."/>
            <person name="Zhou Y.-Z."/>
            <person name="Lai M.-C."/>
        </authorList>
    </citation>
    <scope>NUCLEOTIDE SEQUENCE</scope>
    <source>
        <strain evidence="1">DSM 21220</strain>
    </source>
</reference>
<evidence type="ECO:0000313" key="1">
    <source>
        <dbReference type="EMBL" id="WFN35893.1"/>
    </source>
</evidence>